<proteinExistence type="predicted"/>
<gene>
    <name evidence="1" type="ORF">D5086_024889</name>
</gene>
<keyword evidence="2" id="KW-1185">Reference proteome</keyword>
<sequence length="94" mass="10748">MLIRRRLKLRRRNSRQYQRTIVSAIHNMSVSSRVLCADQNACHGSQVFSLMSDCRAMRNFNSQLLRFTIGGVPDQAGKPVLLESKSAWKQQGKI</sequence>
<dbReference type="EMBL" id="RCHU02000013">
    <property type="protein sequence ID" value="KAL3574276.1"/>
    <property type="molecule type" value="Genomic_DNA"/>
</dbReference>
<evidence type="ECO:0000313" key="1">
    <source>
        <dbReference type="EMBL" id="KAL3574276.1"/>
    </source>
</evidence>
<protein>
    <submittedName>
        <fullName evidence="1">Uncharacterized protein</fullName>
    </submittedName>
</protein>
<organism evidence="1 2">
    <name type="scientific">Populus alba</name>
    <name type="common">White poplar</name>
    <dbReference type="NCBI Taxonomy" id="43335"/>
    <lineage>
        <taxon>Eukaryota</taxon>
        <taxon>Viridiplantae</taxon>
        <taxon>Streptophyta</taxon>
        <taxon>Embryophyta</taxon>
        <taxon>Tracheophyta</taxon>
        <taxon>Spermatophyta</taxon>
        <taxon>Magnoliopsida</taxon>
        <taxon>eudicotyledons</taxon>
        <taxon>Gunneridae</taxon>
        <taxon>Pentapetalae</taxon>
        <taxon>rosids</taxon>
        <taxon>fabids</taxon>
        <taxon>Malpighiales</taxon>
        <taxon>Salicaceae</taxon>
        <taxon>Saliceae</taxon>
        <taxon>Populus</taxon>
    </lineage>
</organism>
<accession>A0ACC4B7F4</accession>
<evidence type="ECO:0000313" key="2">
    <source>
        <dbReference type="Proteomes" id="UP000309997"/>
    </source>
</evidence>
<comment type="caution">
    <text evidence="1">The sequence shown here is derived from an EMBL/GenBank/DDBJ whole genome shotgun (WGS) entry which is preliminary data.</text>
</comment>
<name>A0ACC4B7F4_POPAL</name>
<reference evidence="1 2" key="1">
    <citation type="journal article" date="2024" name="Plant Biotechnol. J.">
        <title>Genome and CRISPR/Cas9 system of a widespread forest tree (Populus alba) in the world.</title>
        <authorList>
            <person name="Liu Y.J."/>
            <person name="Jiang P.F."/>
            <person name="Han X.M."/>
            <person name="Li X.Y."/>
            <person name="Wang H.M."/>
            <person name="Wang Y.J."/>
            <person name="Wang X.X."/>
            <person name="Zeng Q.Y."/>
        </authorList>
    </citation>
    <scope>NUCLEOTIDE SEQUENCE [LARGE SCALE GENOMIC DNA]</scope>
    <source>
        <strain evidence="2">cv. PAL-ZL1</strain>
    </source>
</reference>
<dbReference type="Proteomes" id="UP000309997">
    <property type="component" value="Unassembled WGS sequence"/>
</dbReference>